<dbReference type="OrthoDB" id="3020716at2759"/>
<sequence>MSHDAYESDTGDRDIPSVDNFLTNTPVERRIFPAKRKKALNRRGRAICRIAYAHDFPIAQIARIFGVAYPTVDHTLQEFRQYHLYDQPENDYYYAGEEWAKAFPRKEEEVEKERKRKLGKRQGEKISLSTGRRVGKRPRYSSPKSDPDDDEGDSSSASDGENDWDTDSGSSLSACERSDADENQDSIPDPPAIPKPPPSFVTPLEPDKPKRPTVKKPFMTGYPSPTPSFRETSAGTQAPTGGSSSQQSPKPKLIRRLPAVTHRPPATSANDGSTLTDFLSRITIPGTNLNTPAHIELFTLQGLTIDRLKVIARWPRDDLTKGLRRLLLRGPNDAAGTRLDVFEVAMLEHAVRKLAGSHEAKPFPLSNIHDSPSLQHFLHSVYALDLSAHLQLFVANAYTLERLRALSVAFAESSADELGSILESGLGRRRNAGASAGMAPLELLALEFALRSTSAGNIQS</sequence>
<keyword evidence="3" id="KW-1185">Reference proteome</keyword>
<reference evidence="2" key="1">
    <citation type="submission" date="2020-05" db="EMBL/GenBank/DDBJ databases">
        <title>Mycena genomes resolve the evolution of fungal bioluminescence.</title>
        <authorList>
            <person name="Tsai I.J."/>
        </authorList>
    </citation>
    <scope>NUCLEOTIDE SEQUENCE</scope>
    <source>
        <strain evidence="2">171206Taipei</strain>
    </source>
</reference>
<evidence type="ECO:0000313" key="2">
    <source>
        <dbReference type="EMBL" id="KAF7309273.1"/>
    </source>
</evidence>
<organism evidence="2 3">
    <name type="scientific">Mycena indigotica</name>
    <dbReference type="NCBI Taxonomy" id="2126181"/>
    <lineage>
        <taxon>Eukaryota</taxon>
        <taxon>Fungi</taxon>
        <taxon>Dikarya</taxon>
        <taxon>Basidiomycota</taxon>
        <taxon>Agaricomycotina</taxon>
        <taxon>Agaricomycetes</taxon>
        <taxon>Agaricomycetidae</taxon>
        <taxon>Agaricales</taxon>
        <taxon>Marasmiineae</taxon>
        <taxon>Mycenaceae</taxon>
        <taxon>Mycena</taxon>
    </lineage>
</organism>
<accession>A0A8H6WC14</accession>
<feature type="compositionally biased region" description="Polar residues" evidence="1">
    <location>
        <begin position="227"/>
        <end position="249"/>
    </location>
</feature>
<protein>
    <submittedName>
        <fullName evidence="2">Uncharacterized protein</fullName>
    </submittedName>
</protein>
<dbReference type="GeneID" id="59342354"/>
<feature type="compositionally biased region" description="Pro residues" evidence="1">
    <location>
        <begin position="188"/>
        <end position="200"/>
    </location>
</feature>
<proteinExistence type="predicted"/>
<name>A0A8H6WC14_9AGAR</name>
<evidence type="ECO:0000256" key="1">
    <source>
        <dbReference type="SAM" id="MobiDB-lite"/>
    </source>
</evidence>
<feature type="region of interest" description="Disordered" evidence="1">
    <location>
        <begin position="105"/>
        <end position="251"/>
    </location>
</feature>
<gene>
    <name evidence="2" type="ORF">MIND_00297600</name>
</gene>
<dbReference type="EMBL" id="JACAZF010000003">
    <property type="protein sequence ID" value="KAF7309273.1"/>
    <property type="molecule type" value="Genomic_DNA"/>
</dbReference>
<comment type="caution">
    <text evidence="2">The sequence shown here is derived from an EMBL/GenBank/DDBJ whole genome shotgun (WGS) entry which is preliminary data.</text>
</comment>
<evidence type="ECO:0000313" key="3">
    <source>
        <dbReference type="Proteomes" id="UP000636479"/>
    </source>
</evidence>
<dbReference type="RefSeq" id="XP_037222723.1">
    <property type="nucleotide sequence ID" value="XM_037359838.1"/>
</dbReference>
<dbReference type="Proteomes" id="UP000636479">
    <property type="component" value="Unassembled WGS sequence"/>
</dbReference>
<dbReference type="AlphaFoldDB" id="A0A8H6WC14"/>